<name>A0A254Q6X5_9BURK</name>
<dbReference type="InterPro" id="IPR031811">
    <property type="entry name" value="ALGX/ALGJ_SGNH-like"/>
</dbReference>
<dbReference type="CDD" id="cd14444">
    <property type="entry name" value="AlgX_N_like_1"/>
    <property type="match status" value="1"/>
</dbReference>
<feature type="domain" description="AlgX/AlgJ SGNH hydrolase-like" evidence="8">
    <location>
        <begin position="130"/>
        <end position="399"/>
    </location>
</feature>
<dbReference type="GO" id="GO:0042597">
    <property type="term" value="C:periplasmic space"/>
    <property type="evidence" value="ECO:0007669"/>
    <property type="project" value="UniProtKB-SubCell"/>
</dbReference>
<dbReference type="GO" id="GO:0016740">
    <property type="term" value="F:transferase activity"/>
    <property type="evidence" value="ECO:0007669"/>
    <property type="project" value="UniProtKB-KW"/>
</dbReference>
<evidence type="ECO:0000256" key="4">
    <source>
        <dbReference type="ARBA" id="ARBA00022729"/>
    </source>
</evidence>
<proteinExistence type="predicted"/>
<evidence type="ECO:0000256" key="1">
    <source>
        <dbReference type="ARBA" id="ARBA00004418"/>
    </source>
</evidence>
<dbReference type="Pfam" id="PF16822">
    <property type="entry name" value="ALGX"/>
    <property type="match status" value="1"/>
</dbReference>
<feature type="transmembrane region" description="Helical" evidence="7">
    <location>
        <begin position="52"/>
        <end position="73"/>
    </location>
</feature>
<keyword evidence="7" id="KW-0812">Transmembrane</keyword>
<evidence type="ECO:0000256" key="7">
    <source>
        <dbReference type="SAM" id="Phobius"/>
    </source>
</evidence>
<evidence type="ECO:0000256" key="3">
    <source>
        <dbReference type="ARBA" id="ARBA00022679"/>
    </source>
</evidence>
<comment type="caution">
    <text evidence="9">The sequence shown here is derived from an EMBL/GenBank/DDBJ whole genome shotgun (WGS) entry which is preliminary data.</text>
</comment>
<dbReference type="Proteomes" id="UP000198104">
    <property type="component" value="Unassembled WGS sequence"/>
</dbReference>
<dbReference type="AlphaFoldDB" id="A0A254Q6X5"/>
<organism evidence="9 10">
    <name type="scientific">Polynucleobacter aenigmaticus</name>
    <dbReference type="NCBI Taxonomy" id="1743164"/>
    <lineage>
        <taxon>Bacteria</taxon>
        <taxon>Pseudomonadati</taxon>
        <taxon>Pseudomonadota</taxon>
        <taxon>Betaproteobacteria</taxon>
        <taxon>Burkholderiales</taxon>
        <taxon>Burkholderiaceae</taxon>
        <taxon>Polynucleobacter</taxon>
    </lineage>
</organism>
<evidence type="ECO:0000259" key="8">
    <source>
        <dbReference type="Pfam" id="PF16822"/>
    </source>
</evidence>
<keyword evidence="3" id="KW-0808">Transferase</keyword>
<dbReference type="EMBL" id="NGUO01000011">
    <property type="protein sequence ID" value="OWS71262.1"/>
    <property type="molecule type" value="Genomic_DNA"/>
</dbReference>
<reference evidence="9 10" key="1">
    <citation type="submission" date="2017-05" db="EMBL/GenBank/DDBJ databases">
        <title>Polynucleobacter sp. MWH-K35W1 isolated from the permanently anoxic monimolimnion of a meromictic lake.</title>
        <authorList>
            <person name="Hahn M.W."/>
        </authorList>
    </citation>
    <scope>NUCLEOTIDE SEQUENCE [LARGE SCALE GENOMIC DNA]</scope>
    <source>
        <strain evidence="9 10">MWH-K35W1</strain>
    </source>
</reference>
<comment type="subcellular location">
    <subcellularLocation>
        <location evidence="1">Periplasm</location>
    </subcellularLocation>
</comment>
<evidence type="ECO:0000256" key="6">
    <source>
        <dbReference type="ARBA" id="ARBA00022841"/>
    </source>
</evidence>
<keyword evidence="10" id="KW-1185">Reference proteome</keyword>
<keyword evidence="6" id="KW-0016">Alginate biosynthesis</keyword>
<evidence type="ECO:0000313" key="9">
    <source>
        <dbReference type="EMBL" id="OWS71262.1"/>
    </source>
</evidence>
<keyword evidence="7" id="KW-1133">Transmembrane helix</keyword>
<evidence type="ECO:0000256" key="2">
    <source>
        <dbReference type="ARBA" id="ARBA00005182"/>
    </source>
</evidence>
<protein>
    <recommendedName>
        <fullName evidence="8">AlgX/AlgJ SGNH hydrolase-like domain-containing protein</fullName>
    </recommendedName>
</protein>
<gene>
    <name evidence="9" type="ORF">CBI30_07395</name>
</gene>
<dbReference type="UniPathway" id="UPA00286"/>
<keyword evidence="4" id="KW-0732">Signal</keyword>
<accession>A0A254Q6X5</accession>
<sequence>MASIRLPAIFCSHCKSWSRSLSLFSVLMKKKSQHPESEPRPVNHLDRLTSPLAGICFALFLVGGIATTSYAVISQNLNLFPKEISWSTFLNGDVSSGISKSLANAPFPDNAAKFERGFSWIVARDLGPRVREGKNDWLFLNDELVIHPNRLSNSDLRAKEIIDVEHQLASQGIELLVVLVPDKSRIEHEFLGSQHRATVFTTRVADFEKKLSLNKINVINLTDGLNQAKQDGGTPFLRTDTHWNEQGAEVAAKAVAQKVQLFKFTPSPAQITRITSEANETRPGDLVKLAGIDWLPKSLQPMPEAAKISTFKSMPMSSGKTPIAANDLFGDNNLPNIALIGTSFSRTSQFIPYLEMQLNTQIGNFALDGGDFSGAARAYFNSPAFKSTPPKLLIWEIPERVIEMDRTNDMKILQGSAPT</sequence>
<evidence type="ECO:0000256" key="5">
    <source>
        <dbReference type="ARBA" id="ARBA00022764"/>
    </source>
</evidence>
<comment type="pathway">
    <text evidence="2">Glycan biosynthesis; alginate biosynthesis.</text>
</comment>
<dbReference type="GO" id="GO:0042121">
    <property type="term" value="P:alginic acid biosynthetic process"/>
    <property type="evidence" value="ECO:0007669"/>
    <property type="project" value="UniProtKB-UniPathway"/>
</dbReference>
<keyword evidence="7" id="KW-0472">Membrane</keyword>
<keyword evidence="5" id="KW-0574">Periplasm</keyword>
<evidence type="ECO:0000313" key="10">
    <source>
        <dbReference type="Proteomes" id="UP000198104"/>
    </source>
</evidence>